<name>W1N5N3_9GAMM</name>
<sequence>MKATAVSRALGQGDTAQHPALIAGLVLDHMPVGMALVDAGDRIIWANEALVSLSCPGGGDLVGRRINELLRPFVHLLGEGGSYHTLDLTDEWQQAWLAVDDTSKARPGLVSSVAFHQGGDAGISLLTFVDLVSDTELFQAQPDGDLGSIASAWIFEDRLNHAFERADRREQGLAVMIIQLSGLPRVIMDQGAEVASRISRRAGRRLLATLRREDSVMQLDRQRFGVLVELPATPEGLHVVAERCLEALEPPFVLAGHSNVLIEPSIGIAMYPEDGESAAELMINAERATANAAPGTRAFFDGSMQRLVEERQAFRDSLQEALMFPHQHFHLVYQPQFSFENGQCCGLEALVRWSHPQHGEIEPEVFIGVAEEMHLIERLDRWVVGEVVEQRRRWRQRGIPLGEWQVAVNVHSRLFDQNAFDGRPLDVFLRQLDDSLDWLTLEINSSGLFEIGERHSHLLRRVTSLGVKLAIDGLGNSPIDLLALAVLPVSVGKVSPQTILSLGQAPSSMRQSILALVQCLKTLELESVAVGVETTEQWGAVHELGLSRVQGNLMSVPLDAAALYDWAVEAGHCKAIS</sequence>
<evidence type="ECO:0000313" key="3">
    <source>
        <dbReference type="EMBL" id="ERL50818.1"/>
    </source>
</evidence>
<dbReference type="InterPro" id="IPR043128">
    <property type="entry name" value="Rev_trsase/Diguanyl_cyclase"/>
</dbReference>
<dbReference type="SUPFAM" id="SSF141868">
    <property type="entry name" value="EAL domain-like"/>
    <property type="match status" value="1"/>
</dbReference>
<feature type="domain" description="GGDEF" evidence="2">
    <location>
        <begin position="171"/>
        <end position="302"/>
    </location>
</feature>
<dbReference type="InterPro" id="IPR035919">
    <property type="entry name" value="EAL_sf"/>
</dbReference>
<dbReference type="GO" id="GO:0071111">
    <property type="term" value="F:cyclic-guanylate-specific phosphodiesterase activity"/>
    <property type="evidence" value="ECO:0007669"/>
    <property type="project" value="InterPro"/>
</dbReference>
<dbReference type="Pfam" id="PF00990">
    <property type="entry name" value="GGDEF"/>
    <property type="match status" value="1"/>
</dbReference>
<organism evidence="3 4">
    <name type="scientific">Halomonas huangheensis</name>
    <dbReference type="NCBI Taxonomy" id="1178482"/>
    <lineage>
        <taxon>Bacteria</taxon>
        <taxon>Pseudomonadati</taxon>
        <taxon>Pseudomonadota</taxon>
        <taxon>Gammaproteobacteria</taxon>
        <taxon>Oceanospirillales</taxon>
        <taxon>Halomonadaceae</taxon>
        <taxon>Halomonas</taxon>
    </lineage>
</organism>
<dbReference type="SUPFAM" id="SSF55785">
    <property type="entry name" value="PYP-like sensor domain (PAS domain)"/>
    <property type="match status" value="1"/>
</dbReference>
<dbReference type="InterPro" id="IPR035965">
    <property type="entry name" value="PAS-like_dom_sf"/>
</dbReference>
<dbReference type="InterPro" id="IPR001633">
    <property type="entry name" value="EAL_dom"/>
</dbReference>
<dbReference type="Gene3D" id="3.20.20.450">
    <property type="entry name" value="EAL domain"/>
    <property type="match status" value="1"/>
</dbReference>
<gene>
    <name evidence="3" type="ORF">BJB45_19675</name>
</gene>
<dbReference type="Proteomes" id="UP000019113">
    <property type="component" value="Unassembled WGS sequence"/>
</dbReference>
<dbReference type="PROSITE" id="PS50883">
    <property type="entry name" value="EAL"/>
    <property type="match status" value="1"/>
</dbReference>
<dbReference type="PROSITE" id="PS50887">
    <property type="entry name" value="GGDEF"/>
    <property type="match status" value="1"/>
</dbReference>
<dbReference type="PANTHER" id="PTHR33121:SF70">
    <property type="entry name" value="SIGNALING PROTEIN YKOW"/>
    <property type="match status" value="1"/>
</dbReference>
<evidence type="ECO:0000313" key="4">
    <source>
        <dbReference type="Proteomes" id="UP000019113"/>
    </source>
</evidence>
<dbReference type="RefSeq" id="WP_021819342.1">
    <property type="nucleotide sequence ID" value="NZ_AVBC01000035.1"/>
</dbReference>
<dbReference type="InterPro" id="IPR000160">
    <property type="entry name" value="GGDEF_dom"/>
</dbReference>
<dbReference type="eggNOG" id="COG5001">
    <property type="taxonomic scope" value="Bacteria"/>
</dbReference>
<comment type="caution">
    <text evidence="3">The sequence shown here is derived from an EMBL/GenBank/DDBJ whole genome shotgun (WGS) entry which is preliminary data.</text>
</comment>
<proteinExistence type="predicted"/>
<dbReference type="InterPro" id="IPR029787">
    <property type="entry name" value="Nucleotide_cyclase"/>
</dbReference>
<dbReference type="KEGG" id="hhu:AR456_19845"/>
<reference evidence="3 4" key="1">
    <citation type="submission" date="2013-08" db="EMBL/GenBank/DDBJ databases">
        <title>draft genome of Halomonas huanghegensis, strain BJGMM-B45T.</title>
        <authorList>
            <person name="Miao C."/>
            <person name="Wan Y."/>
            <person name="Jin W."/>
        </authorList>
    </citation>
    <scope>NUCLEOTIDE SEQUENCE [LARGE SCALE GENOMIC DNA]</scope>
    <source>
        <strain evidence="3 4">BJGMM-B45</strain>
    </source>
</reference>
<dbReference type="InterPro" id="IPR050706">
    <property type="entry name" value="Cyclic-di-GMP_PDE-like"/>
</dbReference>
<dbReference type="Pfam" id="PF13188">
    <property type="entry name" value="PAS_8"/>
    <property type="match status" value="1"/>
</dbReference>
<feature type="domain" description="EAL" evidence="1">
    <location>
        <begin position="311"/>
        <end position="571"/>
    </location>
</feature>
<dbReference type="SMART" id="SM00267">
    <property type="entry name" value="GGDEF"/>
    <property type="match status" value="1"/>
</dbReference>
<protein>
    <recommendedName>
        <fullName evidence="5">EAL domain-containing protein</fullName>
    </recommendedName>
</protein>
<dbReference type="CDD" id="cd01948">
    <property type="entry name" value="EAL"/>
    <property type="match status" value="1"/>
</dbReference>
<keyword evidence="4" id="KW-1185">Reference proteome</keyword>
<accession>W1N5N3</accession>
<dbReference type="Gene3D" id="3.30.70.270">
    <property type="match status" value="1"/>
</dbReference>
<dbReference type="PATRIC" id="fig|1178482.3.peg.2390"/>
<dbReference type="InterPro" id="IPR000014">
    <property type="entry name" value="PAS"/>
</dbReference>
<evidence type="ECO:0008006" key="5">
    <source>
        <dbReference type="Google" id="ProtNLM"/>
    </source>
</evidence>
<dbReference type="PANTHER" id="PTHR33121">
    <property type="entry name" value="CYCLIC DI-GMP PHOSPHODIESTERASE PDEF"/>
    <property type="match status" value="1"/>
</dbReference>
<dbReference type="SUPFAM" id="SSF55073">
    <property type="entry name" value="Nucleotide cyclase"/>
    <property type="match status" value="1"/>
</dbReference>
<evidence type="ECO:0000259" key="1">
    <source>
        <dbReference type="PROSITE" id="PS50883"/>
    </source>
</evidence>
<dbReference type="EMBL" id="AVBC01000035">
    <property type="protein sequence ID" value="ERL50818.1"/>
    <property type="molecule type" value="Genomic_DNA"/>
</dbReference>
<dbReference type="STRING" id="1178482.AR456_19845"/>
<evidence type="ECO:0000259" key="2">
    <source>
        <dbReference type="PROSITE" id="PS50887"/>
    </source>
</evidence>
<dbReference type="Pfam" id="PF00563">
    <property type="entry name" value="EAL"/>
    <property type="match status" value="1"/>
</dbReference>
<dbReference type="SMART" id="SM00052">
    <property type="entry name" value="EAL"/>
    <property type="match status" value="1"/>
</dbReference>
<dbReference type="AlphaFoldDB" id="W1N5N3"/>